<evidence type="ECO:0000256" key="1">
    <source>
        <dbReference type="SAM" id="SignalP"/>
    </source>
</evidence>
<organism evidence="2 3">
    <name type="scientific">Breznakibacter xylanolyticus</name>
    <dbReference type="NCBI Taxonomy" id="990"/>
    <lineage>
        <taxon>Bacteria</taxon>
        <taxon>Pseudomonadati</taxon>
        <taxon>Bacteroidota</taxon>
        <taxon>Bacteroidia</taxon>
        <taxon>Marinilabiliales</taxon>
        <taxon>Marinilabiliaceae</taxon>
        <taxon>Breznakibacter</taxon>
    </lineage>
</organism>
<gene>
    <name evidence="2" type="ORF">LX69_02417</name>
</gene>
<dbReference type="EMBL" id="QKZK01000020">
    <property type="protein sequence ID" value="PZX14404.1"/>
    <property type="molecule type" value="Genomic_DNA"/>
</dbReference>
<reference evidence="2 3" key="1">
    <citation type="submission" date="2018-06" db="EMBL/GenBank/DDBJ databases">
        <title>Genomic Encyclopedia of Archaeal and Bacterial Type Strains, Phase II (KMG-II): from individual species to whole genera.</title>
        <authorList>
            <person name="Goeker M."/>
        </authorList>
    </citation>
    <scope>NUCLEOTIDE SEQUENCE [LARGE SCALE GENOMIC DNA]</scope>
    <source>
        <strain evidence="2 3">DSM 6779</strain>
    </source>
</reference>
<feature type="signal peptide" evidence="1">
    <location>
        <begin position="1"/>
        <end position="20"/>
    </location>
</feature>
<evidence type="ECO:0000313" key="2">
    <source>
        <dbReference type="EMBL" id="PZX14404.1"/>
    </source>
</evidence>
<feature type="chain" id="PRO_5015860775" evidence="1">
    <location>
        <begin position="21"/>
        <end position="437"/>
    </location>
</feature>
<dbReference type="OrthoDB" id="788168at2"/>
<name>A0A2W7NCE3_9BACT</name>
<dbReference type="AlphaFoldDB" id="A0A2W7NCE3"/>
<dbReference type="RefSeq" id="WP_111446272.1">
    <property type="nucleotide sequence ID" value="NZ_QKZK01000020.1"/>
</dbReference>
<proteinExistence type="predicted"/>
<sequence>MNRAKFTVLLLFTLNISAFSQTLDLKGTNILDRFDSIVTLKQEFKKAYQAKECADNWSQYLRECKNVPTVEPHRSLKQIVSPDGFITLYYYLLPIADTEKRVSLFAVYTRDSIQRVVQFNEVLPPLPQPKNSINEEIVFAFANLQDTELKSYELKFFRKSTPEQSLSYHDFYLKCLFEEMALSRDNDEKNRLNEQDILPRMWKIWNEPSLFENPLYGYNRISTIISTDKKVKITTWNVELNDGSHQFYGAVSVQKEGKPITTYELTDKTNDLRSPDRLMLTHKRWYGAIYLDIIHTNYKKQDYYTLIGFKGNNELTKIKLLEVLTIQPNGEPRFGSSILTKGPGYAPRLIFEYSAGANMMMKYDESLKMIVMDNLSPSEPMFKNVFRFYGPDFSYNGYKFEKGKWKLYPDLDLRNPKTLQAPAKPVRKSKIPQTIQQ</sequence>
<comment type="caution">
    <text evidence="2">The sequence shown here is derived from an EMBL/GenBank/DDBJ whole genome shotgun (WGS) entry which is preliminary data.</text>
</comment>
<keyword evidence="3" id="KW-1185">Reference proteome</keyword>
<accession>A0A2W7NCE3</accession>
<evidence type="ECO:0000313" key="3">
    <source>
        <dbReference type="Proteomes" id="UP000249239"/>
    </source>
</evidence>
<keyword evidence="1" id="KW-0732">Signal</keyword>
<protein>
    <submittedName>
        <fullName evidence="2">Uncharacterized protein</fullName>
    </submittedName>
</protein>
<dbReference type="Proteomes" id="UP000249239">
    <property type="component" value="Unassembled WGS sequence"/>
</dbReference>